<evidence type="ECO:0000256" key="3">
    <source>
        <dbReference type="SAM" id="Phobius"/>
    </source>
</evidence>
<protein>
    <recommendedName>
        <fullName evidence="9">DUF4123 domain-containing protein</fullName>
    </recommendedName>
</protein>
<feature type="domain" description="CdiA toxin EC869-like" evidence="5">
    <location>
        <begin position="1000"/>
        <end position="1098"/>
    </location>
</feature>
<evidence type="ECO:0000259" key="5">
    <source>
        <dbReference type="Pfam" id="PF21111"/>
    </source>
</evidence>
<feature type="domain" description="Teneurin-like YD-shell" evidence="6">
    <location>
        <begin position="311"/>
        <end position="411"/>
    </location>
</feature>
<dbReference type="RefSeq" id="WP_002626996.1">
    <property type="nucleotide sequence ID" value="NZ_ANAH02000006.1"/>
</dbReference>
<dbReference type="Gene3D" id="2.180.10.10">
    <property type="entry name" value="RHS repeat-associated core"/>
    <property type="match status" value="2"/>
</dbReference>
<dbReference type="eggNOG" id="COG1716">
    <property type="taxonomic scope" value="Bacteria"/>
</dbReference>
<evidence type="ECO:0000256" key="1">
    <source>
        <dbReference type="ARBA" id="ARBA00022737"/>
    </source>
</evidence>
<feature type="domain" description="DUF4123" evidence="4">
    <location>
        <begin position="38"/>
        <end position="155"/>
    </location>
</feature>
<evidence type="ECO:0000259" key="6">
    <source>
        <dbReference type="Pfam" id="PF25023"/>
    </source>
</evidence>
<sequence length="1113" mass="123784">MNWTKNSPSLTASSLPSWMQVSAIDLEALRQEGRQGRLFAVLDACHTPQVLARVAELGEHRGRILYRGAAARNLAEQAPYLVHVDEELLAWIHSTLWTQPWGIFIQGALSFEDLFVHLRKFLTVDSPHGERWFFRYYDPRVLPAFLAACSDEEANDFLGPVQAFSILGAGMEGLRLERVSHFRGSAAARTRAVGTRFRLREPHLTALQPLAHPHSSDRLLQGLRERGHAFKREPATGDLVGSDALGYSTRLTLGADHMPQRLLTPAGALFQFENDARGQVKTLILPGGARLSLKRDTKNRLTEAGQEGEIPYRFGYDEQDRLLHITYPDGTYESLDYTEDGKVAARRDRAGALRRYSYNSRGHLEACANPLGRRTALEVDEEGRLASITHPDGSRESFVYDPSSRKATQTTRDGRTVTRQLNANGHLEEIRWADGSSVRLEITPSGRLDAASNAQAHTAYTYDAEDRLRSEHTGEAGFTYEYDKAGRLIALTSSRGTTVRYEYDPDGKPLCVRAWGKTISLEYEASGAIQRLRYGAAVIEEQEHARFGRRSHSRVTDGNNHCLSEQRYIYDACERLIALYDRQSPEAWLERSFTYDQGSRLVSERVQQGNQSQQSIHHAYDANGNLILDGSVRRQFGPMDEPRSHGDFRIEYDALGQVTRLPGPHGELECRHNADGTLGELQASGVRWNYTYDALGRRITATDGQRTWRYGWSGLQLIWEEQCEAPDAPPARREYVYLPQGVSPIAFHEAGRTYWMQQDARQAVIAVFDDEGRLAWRARYDSFGKAHIDVGRVRQPWRLAGQYEDEDTGLHYNLGRYYSPLLKSYLSRDPAWFKEGATGYSYCANDPWNHIDPHAQWAWIAAGAIIGAVVGGVVAALEGKSPMQIAAAALEGAVTGAAFAVNPFLGAAVFAAADILHQGLENGWSNICISCALLKAAIVLAGGWVLGHAMGFVARRIVRAVNGAKLAAAVGKWIPRWALRPWKLPPSVRGFFIEGHLQGNLPYGFKVFDKFNRAAGVATSIKSCNLFAKTYQKPGNLDRLLKGYINKMRNFAGDSKGGVTILPGDVTTRVLQVAVPKGAATPAQQQVLNNAIQHAQSQSRPGLRIIMEIIEIP</sequence>
<keyword evidence="3" id="KW-1133">Transmembrane helix</keyword>
<dbReference type="Pfam" id="PF13503">
    <property type="entry name" value="DUF4123"/>
    <property type="match status" value="1"/>
</dbReference>
<dbReference type="PANTHER" id="PTHR32305:SF15">
    <property type="entry name" value="PROTEIN RHSA-RELATED"/>
    <property type="match status" value="1"/>
</dbReference>
<dbReference type="Pfam" id="PF25023">
    <property type="entry name" value="TEN_YD-shell"/>
    <property type="match status" value="3"/>
</dbReference>
<dbReference type="Proteomes" id="UP000011682">
    <property type="component" value="Unassembled WGS sequence"/>
</dbReference>
<feature type="region of interest" description="Disordered" evidence="2">
    <location>
        <begin position="388"/>
        <end position="413"/>
    </location>
</feature>
<dbReference type="GO" id="GO:0004530">
    <property type="term" value="F:deoxyribonuclease I activity"/>
    <property type="evidence" value="ECO:0007669"/>
    <property type="project" value="InterPro"/>
</dbReference>
<name>S9R1Y2_CYSF2</name>
<keyword evidence="1" id="KW-0677">Repeat</keyword>
<dbReference type="AlphaFoldDB" id="S9R1Y2"/>
<keyword evidence="3" id="KW-0472">Membrane</keyword>
<dbReference type="Pfam" id="PF21111">
    <property type="entry name" value="CDI_toxin_EC869_like"/>
    <property type="match status" value="1"/>
</dbReference>
<dbReference type="CDD" id="cd13444">
    <property type="entry name" value="CDI_toxin_EC869_like"/>
    <property type="match status" value="1"/>
</dbReference>
<dbReference type="SUPFAM" id="SSF50969">
    <property type="entry name" value="YVTN repeat-like/Quinoprotein amine dehydrogenase"/>
    <property type="match status" value="1"/>
</dbReference>
<dbReference type="InterPro" id="IPR025391">
    <property type="entry name" value="DUF4123"/>
</dbReference>
<feature type="transmembrane region" description="Helical" evidence="3">
    <location>
        <begin position="857"/>
        <end position="877"/>
    </location>
</feature>
<keyword evidence="8" id="KW-1185">Reference proteome</keyword>
<accession>S9R1Y2</accession>
<feature type="transmembrane region" description="Helical" evidence="3">
    <location>
        <begin position="924"/>
        <end position="946"/>
    </location>
</feature>
<dbReference type="InterPro" id="IPR022385">
    <property type="entry name" value="Rhs_assc_core"/>
</dbReference>
<dbReference type="Gene3D" id="3.40.1350.110">
    <property type="match status" value="1"/>
</dbReference>
<evidence type="ECO:0008006" key="9">
    <source>
        <dbReference type="Google" id="ProtNLM"/>
    </source>
</evidence>
<feature type="domain" description="Teneurin-like YD-shell" evidence="6">
    <location>
        <begin position="455"/>
        <end position="532"/>
    </location>
</feature>
<keyword evidence="3" id="KW-0812">Transmembrane</keyword>
<evidence type="ECO:0000313" key="7">
    <source>
        <dbReference type="EMBL" id="EPX62918.1"/>
    </source>
</evidence>
<dbReference type="NCBIfam" id="TIGR03696">
    <property type="entry name" value="Rhs_assc_core"/>
    <property type="match status" value="1"/>
</dbReference>
<dbReference type="InterPro" id="IPR050708">
    <property type="entry name" value="T6SS_VgrG/RHS"/>
</dbReference>
<dbReference type="Gene3D" id="3.90.930.1">
    <property type="match status" value="1"/>
</dbReference>
<organism evidence="7 8">
    <name type="scientific">Cystobacter fuscus (strain ATCC 25194 / DSM 2262 / NBRC 100088 / M29)</name>
    <dbReference type="NCBI Taxonomy" id="1242864"/>
    <lineage>
        <taxon>Bacteria</taxon>
        <taxon>Pseudomonadati</taxon>
        <taxon>Myxococcota</taxon>
        <taxon>Myxococcia</taxon>
        <taxon>Myxococcales</taxon>
        <taxon>Cystobacterineae</taxon>
        <taxon>Archangiaceae</taxon>
        <taxon>Cystobacter</taxon>
    </lineage>
</organism>
<dbReference type="InterPro" id="IPR011044">
    <property type="entry name" value="Quino_amine_DH_bsu"/>
</dbReference>
<feature type="domain" description="Teneurin-like YD-shell" evidence="6">
    <location>
        <begin position="566"/>
        <end position="833"/>
    </location>
</feature>
<comment type="caution">
    <text evidence="7">The sequence shown here is derived from an EMBL/GenBank/DDBJ whole genome shotgun (WGS) entry which is preliminary data.</text>
</comment>
<dbReference type="InterPro" id="IPR006530">
    <property type="entry name" value="YD"/>
</dbReference>
<dbReference type="InterPro" id="IPR033799">
    <property type="entry name" value="CdiA_EC869-like"/>
</dbReference>
<feature type="transmembrane region" description="Helical" evidence="3">
    <location>
        <begin position="889"/>
        <end position="912"/>
    </location>
</feature>
<evidence type="ECO:0000259" key="4">
    <source>
        <dbReference type="Pfam" id="PF13503"/>
    </source>
</evidence>
<gene>
    <name evidence="7" type="ORF">D187_006328</name>
</gene>
<dbReference type="OrthoDB" id="9757552at2"/>
<evidence type="ECO:0000313" key="8">
    <source>
        <dbReference type="Proteomes" id="UP000011682"/>
    </source>
</evidence>
<dbReference type="InterPro" id="IPR056823">
    <property type="entry name" value="TEN-like_YD-shell"/>
</dbReference>
<dbReference type="EMBL" id="ANAH02000006">
    <property type="protein sequence ID" value="EPX62918.1"/>
    <property type="molecule type" value="Genomic_DNA"/>
</dbReference>
<reference evidence="7" key="1">
    <citation type="submission" date="2013-05" db="EMBL/GenBank/DDBJ databases">
        <title>Genome assembly of Cystobacter fuscus DSM 2262.</title>
        <authorList>
            <person name="Sharma G."/>
            <person name="Khatri I."/>
            <person name="Kaur C."/>
            <person name="Mayilraj S."/>
            <person name="Subramanian S."/>
        </authorList>
    </citation>
    <scope>NUCLEOTIDE SEQUENCE [LARGE SCALE GENOMIC DNA]</scope>
    <source>
        <strain evidence="7">DSM 2262</strain>
    </source>
</reference>
<dbReference type="eggNOG" id="COG3209">
    <property type="taxonomic scope" value="Bacteria"/>
</dbReference>
<dbReference type="NCBIfam" id="TIGR01643">
    <property type="entry name" value="YD_repeat_2x"/>
    <property type="match status" value="3"/>
</dbReference>
<dbReference type="PANTHER" id="PTHR32305">
    <property type="match status" value="1"/>
</dbReference>
<evidence type="ECO:0000256" key="2">
    <source>
        <dbReference type="SAM" id="MobiDB-lite"/>
    </source>
</evidence>
<proteinExistence type="predicted"/>